<evidence type="ECO:0000259" key="10">
    <source>
        <dbReference type="PROSITE" id="PS50089"/>
    </source>
</evidence>
<feature type="region of interest" description="Disordered" evidence="9">
    <location>
        <begin position="1"/>
        <end position="39"/>
    </location>
</feature>
<evidence type="ECO:0000313" key="11">
    <source>
        <dbReference type="EMBL" id="KCW71580.1"/>
    </source>
</evidence>
<keyword evidence="5 8" id="KW-0863">Zinc-finger</keyword>
<dbReference type="FunCoup" id="A0A059C0Y6">
    <property type="interactions" value="120"/>
</dbReference>
<dbReference type="PANTHER" id="PTHR46463:SF44">
    <property type="entry name" value="RING_U-BOX SUPERFAMILY PROTEIN"/>
    <property type="match status" value="1"/>
</dbReference>
<dbReference type="GO" id="GO:0008270">
    <property type="term" value="F:zinc ion binding"/>
    <property type="evidence" value="ECO:0007669"/>
    <property type="project" value="UniProtKB-KW"/>
</dbReference>
<dbReference type="InterPro" id="IPR013083">
    <property type="entry name" value="Znf_RING/FYVE/PHD"/>
</dbReference>
<reference evidence="11" key="1">
    <citation type="submission" date="2013-07" db="EMBL/GenBank/DDBJ databases">
        <title>The genome of Eucalyptus grandis.</title>
        <authorList>
            <person name="Schmutz J."/>
            <person name="Hayes R."/>
            <person name="Myburg A."/>
            <person name="Tuskan G."/>
            <person name="Grattapaglia D."/>
            <person name="Rokhsar D.S."/>
        </authorList>
    </citation>
    <scope>NUCLEOTIDE SEQUENCE</scope>
    <source>
        <tissue evidence="11">Leaf extractions</tissue>
    </source>
</reference>
<keyword evidence="3" id="KW-0808">Transferase</keyword>
<dbReference type="CDD" id="cd23116">
    <property type="entry name" value="RING-H2_AIRP1-like"/>
    <property type="match status" value="1"/>
</dbReference>
<evidence type="ECO:0000256" key="7">
    <source>
        <dbReference type="ARBA" id="ARBA00022833"/>
    </source>
</evidence>
<dbReference type="AlphaFoldDB" id="A0A059C0Y6"/>
<accession>A0A059C0Y6</accession>
<dbReference type="GO" id="GO:0005829">
    <property type="term" value="C:cytosol"/>
    <property type="evidence" value="ECO:0000318"/>
    <property type="project" value="GO_Central"/>
</dbReference>
<dbReference type="OMA" id="DTFCAPA"/>
<dbReference type="InParanoid" id="A0A059C0Y6"/>
<evidence type="ECO:0000256" key="6">
    <source>
        <dbReference type="ARBA" id="ARBA00022786"/>
    </source>
</evidence>
<dbReference type="GO" id="GO:0061630">
    <property type="term" value="F:ubiquitin protein ligase activity"/>
    <property type="evidence" value="ECO:0007669"/>
    <property type="project" value="UniProtKB-EC"/>
</dbReference>
<keyword evidence="6" id="KW-0833">Ubl conjugation pathway</keyword>
<keyword evidence="7" id="KW-0862">Zinc</keyword>
<evidence type="ECO:0000256" key="9">
    <source>
        <dbReference type="SAM" id="MobiDB-lite"/>
    </source>
</evidence>
<dbReference type="PANTHER" id="PTHR46463">
    <property type="entry name" value="ZINC FINGER, RING/FYVE/PHD-TYPE"/>
    <property type="match status" value="1"/>
</dbReference>
<dbReference type="STRING" id="71139.A0A059C0Y6"/>
<dbReference type="SMART" id="SM00184">
    <property type="entry name" value="RING"/>
    <property type="match status" value="1"/>
</dbReference>
<proteinExistence type="predicted"/>
<protein>
    <recommendedName>
        <fullName evidence="2">RING-type E3 ubiquitin transferase</fullName>
        <ecNumber evidence="2">2.3.2.27</ecNumber>
    </recommendedName>
</protein>
<evidence type="ECO:0000256" key="3">
    <source>
        <dbReference type="ARBA" id="ARBA00022679"/>
    </source>
</evidence>
<evidence type="ECO:0000256" key="2">
    <source>
        <dbReference type="ARBA" id="ARBA00012483"/>
    </source>
</evidence>
<dbReference type="Gramene" id="KCW71580">
    <property type="protein sequence ID" value="KCW71580"/>
    <property type="gene ID" value="EUGRSUZ_E00115"/>
</dbReference>
<organism evidence="11">
    <name type="scientific">Eucalyptus grandis</name>
    <name type="common">Flooded gum</name>
    <dbReference type="NCBI Taxonomy" id="71139"/>
    <lineage>
        <taxon>Eukaryota</taxon>
        <taxon>Viridiplantae</taxon>
        <taxon>Streptophyta</taxon>
        <taxon>Embryophyta</taxon>
        <taxon>Tracheophyta</taxon>
        <taxon>Spermatophyta</taxon>
        <taxon>Magnoliopsida</taxon>
        <taxon>eudicotyledons</taxon>
        <taxon>Gunneridae</taxon>
        <taxon>Pentapetalae</taxon>
        <taxon>rosids</taxon>
        <taxon>malvids</taxon>
        <taxon>Myrtales</taxon>
        <taxon>Myrtaceae</taxon>
        <taxon>Myrtoideae</taxon>
        <taxon>Eucalypteae</taxon>
        <taxon>Eucalyptus</taxon>
    </lineage>
</organism>
<dbReference type="InterPro" id="IPR001841">
    <property type="entry name" value="Znf_RING"/>
</dbReference>
<sequence>MAESNWAEGGRLRRRQKPPPPPPRLLLPRETAARPPSPSFSRKGQFRFFFYDDASGILPVMGGCCCSTRKAHLNGAPVYYYNSGLSVQYPPSLEEHESLTSHDATAAAITSGFLVDLQLEASIPDNFRPPPPPLPYDAVLGSLPISTDSVRESVCLDHTEPDCKAQSTAPLGSPKAIEVSKSNDTDVSVADEEDVCPICLEEYDEDNPRFITKCEHHFHLSCILEWMERSDVCPICDKIMEFDNSFDL</sequence>
<evidence type="ECO:0000256" key="4">
    <source>
        <dbReference type="ARBA" id="ARBA00022723"/>
    </source>
</evidence>
<dbReference type="FunFam" id="3.30.40.10:FF:000376">
    <property type="entry name" value="Putative E3 ubiquitin-protein ligase RHB1A"/>
    <property type="match status" value="1"/>
</dbReference>
<dbReference type="GO" id="GO:0004842">
    <property type="term" value="F:ubiquitin-protein transferase activity"/>
    <property type="evidence" value="ECO:0000318"/>
    <property type="project" value="GO_Central"/>
</dbReference>
<keyword evidence="4" id="KW-0479">Metal-binding</keyword>
<dbReference type="EC" id="2.3.2.27" evidence="2"/>
<evidence type="ECO:0000256" key="5">
    <source>
        <dbReference type="ARBA" id="ARBA00022771"/>
    </source>
</evidence>
<dbReference type="EMBL" id="KK198757">
    <property type="protein sequence ID" value="KCW71580.1"/>
    <property type="molecule type" value="Genomic_DNA"/>
</dbReference>
<dbReference type="PROSITE" id="PS50089">
    <property type="entry name" value="ZF_RING_2"/>
    <property type="match status" value="1"/>
</dbReference>
<comment type="catalytic activity">
    <reaction evidence="1">
        <text>S-ubiquitinyl-[E2 ubiquitin-conjugating enzyme]-L-cysteine + [acceptor protein]-L-lysine = [E2 ubiquitin-conjugating enzyme]-L-cysteine + N(6)-ubiquitinyl-[acceptor protein]-L-lysine.</text>
        <dbReference type="EC" id="2.3.2.27"/>
    </reaction>
</comment>
<dbReference type="Pfam" id="PF13639">
    <property type="entry name" value="zf-RING_2"/>
    <property type="match status" value="1"/>
</dbReference>
<gene>
    <name evidence="11" type="ORF">EUGRSUZ_E00115</name>
</gene>
<name>A0A059C0Y6_EUCGR</name>
<evidence type="ECO:0000256" key="8">
    <source>
        <dbReference type="PROSITE-ProRule" id="PRU00175"/>
    </source>
</evidence>
<dbReference type="eggNOG" id="KOG0800">
    <property type="taxonomic scope" value="Eukaryota"/>
</dbReference>
<dbReference type="Gene3D" id="3.30.40.10">
    <property type="entry name" value="Zinc/RING finger domain, C3HC4 (zinc finger)"/>
    <property type="match status" value="1"/>
</dbReference>
<evidence type="ECO:0000256" key="1">
    <source>
        <dbReference type="ARBA" id="ARBA00000900"/>
    </source>
</evidence>
<feature type="domain" description="RING-type" evidence="10">
    <location>
        <begin position="196"/>
        <end position="237"/>
    </location>
</feature>
<dbReference type="SUPFAM" id="SSF57850">
    <property type="entry name" value="RING/U-box"/>
    <property type="match status" value="1"/>
</dbReference>